<feature type="region of interest" description="Disordered" evidence="1">
    <location>
        <begin position="117"/>
        <end position="162"/>
    </location>
</feature>
<dbReference type="EMBL" id="CADCVH010000087">
    <property type="protein sequence ID" value="CAA9463462.1"/>
    <property type="molecule type" value="Genomic_DNA"/>
</dbReference>
<feature type="region of interest" description="Disordered" evidence="1">
    <location>
        <begin position="1"/>
        <end position="81"/>
    </location>
</feature>
<gene>
    <name evidence="2" type="ORF">AVDCRST_MAG02-2783</name>
</gene>
<dbReference type="GO" id="GO:0016787">
    <property type="term" value="F:hydrolase activity"/>
    <property type="evidence" value="ECO:0007669"/>
    <property type="project" value="UniProtKB-KW"/>
</dbReference>
<dbReference type="AlphaFoldDB" id="A0A6J4R3Y7"/>
<keyword evidence="2" id="KW-0378">Hydrolase</keyword>
<accession>A0A6J4R3Y7</accession>
<feature type="compositionally biased region" description="Basic and acidic residues" evidence="1">
    <location>
        <begin position="119"/>
        <end position="143"/>
    </location>
</feature>
<proteinExistence type="predicted"/>
<feature type="non-terminal residue" evidence="2">
    <location>
        <position position="1"/>
    </location>
</feature>
<sequence length="202" mass="20780">VGLLLLRGARPAPHRVRPAHQGRRRAGAPGGRLGERPAPHAPGRLRRVPAGARRGSPRPLPGRGRRQGPGGGARGRAIGAADPRLLRVVHGDGPVHRAQLAQRGLPGVDGEVFGVQPGGEHKPHLAHPALDDRGGQRRPDAHGPRGGGLREGAGAEGFGDREWGPLRRLHRAGALGDGDPRGRVVRAVLAGPAVCGGGDGSL</sequence>
<feature type="compositionally biased region" description="Gly residues" evidence="1">
    <location>
        <begin position="144"/>
        <end position="157"/>
    </location>
</feature>
<feature type="non-terminal residue" evidence="2">
    <location>
        <position position="202"/>
    </location>
</feature>
<protein>
    <submittedName>
        <fullName evidence="2">Hydrolase, alpha/beta fold family</fullName>
    </submittedName>
</protein>
<evidence type="ECO:0000256" key="1">
    <source>
        <dbReference type="SAM" id="MobiDB-lite"/>
    </source>
</evidence>
<organism evidence="2">
    <name type="scientific">uncultured Rubrobacteraceae bacterium</name>
    <dbReference type="NCBI Taxonomy" id="349277"/>
    <lineage>
        <taxon>Bacteria</taxon>
        <taxon>Bacillati</taxon>
        <taxon>Actinomycetota</taxon>
        <taxon>Rubrobacteria</taxon>
        <taxon>Rubrobacterales</taxon>
        <taxon>Rubrobacteraceae</taxon>
        <taxon>environmental samples</taxon>
    </lineage>
</organism>
<evidence type="ECO:0000313" key="2">
    <source>
        <dbReference type="EMBL" id="CAA9463462.1"/>
    </source>
</evidence>
<feature type="compositionally biased region" description="Basic residues" evidence="1">
    <location>
        <begin position="12"/>
        <end position="26"/>
    </location>
</feature>
<name>A0A6J4R3Y7_9ACTN</name>
<reference evidence="2" key="1">
    <citation type="submission" date="2020-02" db="EMBL/GenBank/DDBJ databases">
        <authorList>
            <person name="Meier V. D."/>
        </authorList>
    </citation>
    <scope>NUCLEOTIDE SEQUENCE</scope>
    <source>
        <strain evidence="2">AVDCRST_MAG02</strain>
    </source>
</reference>